<evidence type="ECO:0000256" key="3">
    <source>
        <dbReference type="ARBA" id="ARBA00022598"/>
    </source>
</evidence>
<dbReference type="Gene3D" id="3.30.300.30">
    <property type="match status" value="2"/>
</dbReference>
<dbReference type="InterPro" id="IPR025110">
    <property type="entry name" value="AMP-bd_C"/>
</dbReference>
<dbReference type="Pfam" id="PF00501">
    <property type="entry name" value="AMP-binding"/>
    <property type="match status" value="2"/>
</dbReference>
<dbReference type="SUPFAM" id="SSF47336">
    <property type="entry name" value="ACP-like"/>
    <property type="match status" value="2"/>
</dbReference>
<gene>
    <name evidence="8" type="ORF">BDV30DRAFT_243856</name>
</gene>
<evidence type="ECO:0000256" key="2">
    <source>
        <dbReference type="ARBA" id="ARBA00022553"/>
    </source>
</evidence>
<proteinExistence type="inferred from homology"/>
<dbReference type="GO" id="GO:0031177">
    <property type="term" value="F:phosphopantetheine binding"/>
    <property type="evidence" value="ECO:0007669"/>
    <property type="project" value="InterPro"/>
</dbReference>
<dbReference type="InterPro" id="IPR036736">
    <property type="entry name" value="ACP-like_sf"/>
</dbReference>
<evidence type="ECO:0000313" key="9">
    <source>
        <dbReference type="Proteomes" id="UP000326289"/>
    </source>
</evidence>
<dbReference type="InterPro" id="IPR009081">
    <property type="entry name" value="PP-bd_ACP"/>
</dbReference>
<keyword evidence="3" id="KW-0436">Ligase</keyword>
<dbReference type="PANTHER" id="PTHR45527">
    <property type="entry name" value="NONRIBOSOMAL PEPTIDE SYNTHETASE"/>
    <property type="match status" value="1"/>
</dbReference>
<protein>
    <submittedName>
        <fullName evidence="8">Nonribosomal peptide synthase side</fullName>
    </submittedName>
</protein>
<dbReference type="PROSITE" id="PS00455">
    <property type="entry name" value="AMP_BINDING"/>
    <property type="match status" value="2"/>
</dbReference>
<dbReference type="InterPro" id="IPR045851">
    <property type="entry name" value="AMP-bd_C_sf"/>
</dbReference>
<dbReference type="InterPro" id="IPR042099">
    <property type="entry name" value="ANL_N_sf"/>
</dbReference>
<dbReference type="GO" id="GO:0043041">
    <property type="term" value="P:amino acid activation for nonribosomal peptide biosynthetic process"/>
    <property type="evidence" value="ECO:0007669"/>
    <property type="project" value="TreeGrafter"/>
</dbReference>
<dbReference type="CDD" id="cd05918">
    <property type="entry name" value="A_NRPS_SidN3_like"/>
    <property type="match status" value="2"/>
</dbReference>
<dbReference type="Pfam" id="PF13193">
    <property type="entry name" value="AMP-binding_C"/>
    <property type="match status" value="1"/>
</dbReference>
<dbReference type="Pfam" id="PF00668">
    <property type="entry name" value="Condensation"/>
    <property type="match status" value="2"/>
</dbReference>
<dbReference type="FunFam" id="3.40.50.12780:FF:000012">
    <property type="entry name" value="Non-ribosomal peptide synthetase"/>
    <property type="match status" value="1"/>
</dbReference>
<accession>A0A5N6INV3</accession>
<dbReference type="InterPro" id="IPR020845">
    <property type="entry name" value="AMP-binding_CS"/>
</dbReference>
<feature type="domain" description="Carrier" evidence="7">
    <location>
        <begin position="1585"/>
        <end position="1661"/>
    </location>
</feature>
<dbReference type="PROSITE" id="PS50075">
    <property type="entry name" value="CARRIER"/>
    <property type="match status" value="2"/>
</dbReference>
<evidence type="ECO:0000256" key="1">
    <source>
        <dbReference type="ARBA" id="ARBA00022450"/>
    </source>
</evidence>
<dbReference type="NCBIfam" id="TIGR01733">
    <property type="entry name" value="AA-adenyl-dom"/>
    <property type="match status" value="1"/>
</dbReference>
<dbReference type="Proteomes" id="UP000326289">
    <property type="component" value="Unassembled WGS sequence"/>
</dbReference>
<dbReference type="InterPro" id="IPR020806">
    <property type="entry name" value="PKS_PP-bd"/>
</dbReference>
<dbReference type="GO" id="GO:0016874">
    <property type="term" value="F:ligase activity"/>
    <property type="evidence" value="ECO:0007669"/>
    <property type="project" value="UniProtKB-KW"/>
</dbReference>
<dbReference type="FunFam" id="3.30.300.30:FF:000060">
    <property type="entry name" value="Nonribosomal peptide synthase SidE"/>
    <property type="match status" value="1"/>
</dbReference>
<dbReference type="InterPro" id="IPR001242">
    <property type="entry name" value="Condensation_dom"/>
</dbReference>
<organism evidence="8 9">
    <name type="scientific">Aspergillus minisclerotigenes</name>
    <dbReference type="NCBI Taxonomy" id="656917"/>
    <lineage>
        <taxon>Eukaryota</taxon>
        <taxon>Fungi</taxon>
        <taxon>Dikarya</taxon>
        <taxon>Ascomycota</taxon>
        <taxon>Pezizomycotina</taxon>
        <taxon>Eurotiomycetes</taxon>
        <taxon>Eurotiomycetidae</taxon>
        <taxon>Eurotiales</taxon>
        <taxon>Aspergillaceae</taxon>
        <taxon>Aspergillus</taxon>
        <taxon>Aspergillus subgen. Circumdati</taxon>
    </lineage>
</organism>
<sequence length="2111" mass="234555">MAPVALRDVVESPERQGSQVLSTKARSYPLLTPPSPPCLVTDYIRYQVQSNPDAPAVQCEWEQPYSYGQLWQLVAHIAAVAQFRSARIIPLCMDPSVDFVATLLAILYSGAAYVIIDPEGSAQRNRAITTDCGTEPVIVHEKYASLFDNSITIESIRSREQAHGQLDLPSIGPSDLAYLIYTSGSTGIPKGVLLSHRAVSHGIDQFQLNGRNRWLLFYNPIFSAAQRTILATLSKGACLCLARRDRLATALPDVLKNLHIDALGITPSALALLSPDETPNSLQQITTVGEPLSQALVDTWADKVHLRVSYGLSECAQLNFSRQLKPGDNPRNPGRPTDTTAAVVLEPGTGRPLPVNEPGEICLYGPQIANGYHQRPKETQAAFVKAPVGEPGTMMFRTGDLAVQRADGTYEILGRIDHQVKVHGQRVDPEEVAVKLASVMGVAGLACVGCYINERMSLVAAVVPSSESDWGNLVQDLRYHARQAFPPYMVPSYWLSCTELPINQNGKVDFRAIRQLSERTEVSQMLGRGTSPTNGATTRLSELALEIAQVWADVLNMPASSIIPTDSLVALGGTSIDAIRVIRQLKQRGIYVELADMLQAQTLEEAADTAQIDSTPTRVRHEPSEPFAYISDPVLKESLLADRHVVDAYPVTALQEGILASTLQGNQDYLYQRLFDIRHLDLVRLQLAFQAIFWRTGLLQSTFVTAAKGFVQVFRNDFNLPWSEVSMNLAKYLEQDRQRGVALGEPFMRVAVLDGSILVVSVHHALFDFWSHGFLFDDVANVYYGRRPEKRPEWKSFVALLHTRDTKPTQEFWREHLSEAIPTILNFAPVETTSSVRRIVSQEVKAASSALRAPLSAIIHAAWALVLSSHIASKSVTMATAVSGRELPVPSIEALNGPTLAVIPYAVAIDPELTLQQLVQSVNTSLWKAIKHSQFGVRNALTAAERQNSSLFDTMVNILPSDAAKSEVSKEVFQLYGPRPVWRTEYTTLNVEEGVGGLDVTLTSPMDTRRLEFILDQFCTALAAIASNPRQTVKATNLVSEVELQLMLQSRNDLPGATHTLHGRFEATVLRYSDRIAINYQNELCLTYEELNAQANRMANYLSERGVVPGDIVPLLLEKSPLMIKTILALFKLGAAYVPLSPENPLERNAYIARDVSAKFVLTEKAYESYFASERDIPCILLDQARLRAYCPEPQQAIVSPDALAYLLYTSGSTGLPKGVMVTHGACAAAMQSIIEFEHRQGQESRMLQFSNYVFDVSLYDFFVALHSGGTLCIAPSERLLNNLAEVINEMNVNHVFLTPTVARLMNPNDVPNLESMTVGGEQLTRDVVTTWASRVKLRNGYGPTEASVLVTMKDVHPDTIGGNIGKPLASVGSIILEADGVRPLPYGAVGELCFFGPQLAEGYFKKPDITSAAFIESGLLKGQRLYRSGDLARYLPSGDIECLGRKDDQVKINGHRIELGEIEQAFLRTAEVKDCVVAVWKQNSTSHLVAMAVIDGAVAEKPGEILPLEGFVENVQRIRAKLTGLTPYMIPKAIVPLSSLPRLPSGKANRKQLKAMLQLLSQGELTKFSFDKTGNSQSNHAVIPVVSQTQRVLQQAWIDTLQLSDDKFGLEADFLSLGGDSIAAINLVSYLRRKHLKISVRDVLKYPVLGAMAGQLKLESDNTQQIKQETFVSPPEVDAAISATSLQPTEYEYIYPCPPGQAEFLTQGAHPEALWSLMTVRKVGPDFEPKRWIDLVRQLTTTNDILRTTFTNCHGRWYGVVLRDVTPMVEIYDNVNDNEQRNQIIKSLDRHRFVFGQPFIRYAILHLSTGETDIVTKLDHGLYDGTLLRIFGEHFEAYQRNAALERFTSFKDFAFHIWQMDKSRTLSFWKQSAKRPITFGFPSASIKEPRINSVYVHTIHLEFDAFAKSTGATVSIIFQSIFQLWLALRSNQRDVAFDYLYTGRNVDLADPQTINGTCANFLPMRSTVDASIPVSEFLRQTQDEFWQYTENSTVGMDEIHKACETTREGFSNKTLFLFQPFEPVIATEKQYQKWIVMAKSQVTMPQPYAVVFEVVKTADMNEYKLKFSFDNRIYEKEDVQNETRVIEKMLGKVIEHAEVSVGDVLASLRS</sequence>
<dbReference type="GO" id="GO:0016740">
    <property type="term" value="F:transferase activity"/>
    <property type="evidence" value="ECO:0007669"/>
    <property type="project" value="UniProtKB-KW"/>
</dbReference>
<dbReference type="Gene3D" id="1.10.1200.10">
    <property type="entry name" value="ACP-like"/>
    <property type="match status" value="2"/>
</dbReference>
<dbReference type="Gene3D" id="3.30.559.10">
    <property type="entry name" value="Chloramphenicol acetyltransferase-like domain"/>
    <property type="match status" value="2"/>
</dbReference>
<dbReference type="SUPFAM" id="SSF56801">
    <property type="entry name" value="Acetyl-CoA synthetase-like"/>
    <property type="match status" value="2"/>
</dbReference>
<keyword evidence="5" id="KW-0843">Virulence</keyword>
<evidence type="ECO:0000259" key="7">
    <source>
        <dbReference type="PROSITE" id="PS50075"/>
    </source>
</evidence>
<dbReference type="FunFam" id="3.40.50.980:FF:000001">
    <property type="entry name" value="Non-ribosomal peptide synthetase"/>
    <property type="match status" value="1"/>
</dbReference>
<dbReference type="EMBL" id="ML732884">
    <property type="protein sequence ID" value="KAB8267917.1"/>
    <property type="molecule type" value="Genomic_DNA"/>
</dbReference>
<keyword evidence="4" id="KW-0808">Transferase</keyword>
<keyword evidence="1" id="KW-0596">Phosphopantetheine</keyword>
<evidence type="ECO:0000256" key="4">
    <source>
        <dbReference type="ARBA" id="ARBA00022679"/>
    </source>
</evidence>
<dbReference type="GO" id="GO:0005737">
    <property type="term" value="C:cytoplasm"/>
    <property type="evidence" value="ECO:0007669"/>
    <property type="project" value="TreeGrafter"/>
</dbReference>
<keyword evidence="9" id="KW-1185">Reference proteome</keyword>
<dbReference type="Pfam" id="PF00550">
    <property type="entry name" value="PP-binding"/>
    <property type="match status" value="2"/>
</dbReference>
<name>A0A5N6INV3_9EURO</name>
<evidence type="ECO:0000256" key="6">
    <source>
        <dbReference type="ARBA" id="ARBA00029454"/>
    </source>
</evidence>
<reference evidence="8 9" key="1">
    <citation type="submission" date="2019-04" db="EMBL/GenBank/DDBJ databases">
        <title>Fungal friends and foes A comparative genomics study of 23 Aspergillus species from section Flavi.</title>
        <authorList>
            <consortium name="DOE Joint Genome Institute"/>
            <person name="Kjaerbolling I."/>
            <person name="Vesth T.C."/>
            <person name="Frisvad J.C."/>
            <person name="Nybo J.L."/>
            <person name="Theobald S."/>
            <person name="Kildgaard S."/>
            <person name="Petersen T.I."/>
            <person name="Kuo A."/>
            <person name="Sato A."/>
            <person name="Lyhne E.K."/>
            <person name="Kogle M.E."/>
            <person name="Wiebenga A."/>
            <person name="Kun R.S."/>
            <person name="Lubbers R.J."/>
            <person name="Makela M.R."/>
            <person name="Barry K."/>
            <person name="Chovatia M."/>
            <person name="Clum A."/>
            <person name="Daum C."/>
            <person name="Haridas S."/>
            <person name="He G."/>
            <person name="LaButti K."/>
            <person name="Lipzen A."/>
            <person name="Mondo S."/>
            <person name="Pangilinan J."/>
            <person name="Riley R."/>
            <person name="Salamov A."/>
            <person name="Simmons B.A."/>
            <person name="Magnuson J.K."/>
            <person name="Henrissat B."/>
            <person name="Mortensen U.H."/>
            <person name="Larsen T.O."/>
            <person name="De vries R.P."/>
            <person name="Grigoriev I.V."/>
            <person name="Machida M."/>
            <person name="Baker S.E."/>
            <person name="Andersen M.R."/>
        </authorList>
    </citation>
    <scope>NUCLEOTIDE SEQUENCE [LARGE SCALE GENOMIC DNA]</scope>
    <source>
        <strain evidence="8 9">CBS 117635</strain>
    </source>
</reference>
<dbReference type="CDD" id="cd19545">
    <property type="entry name" value="FUM14_C_NRPS-like"/>
    <property type="match status" value="1"/>
</dbReference>
<feature type="domain" description="Carrier" evidence="7">
    <location>
        <begin position="538"/>
        <end position="614"/>
    </location>
</feature>
<dbReference type="FunFam" id="3.30.300.30:FF:000015">
    <property type="entry name" value="Nonribosomal peptide synthase SidD"/>
    <property type="match status" value="1"/>
</dbReference>
<dbReference type="Gene3D" id="3.30.559.30">
    <property type="entry name" value="Nonribosomal peptide synthetase, condensation domain"/>
    <property type="match status" value="2"/>
</dbReference>
<keyword evidence="2" id="KW-0597">Phosphoprotein</keyword>
<dbReference type="InterPro" id="IPR010071">
    <property type="entry name" value="AA_adenyl_dom"/>
</dbReference>
<dbReference type="SMART" id="SM00823">
    <property type="entry name" value="PKS_PP"/>
    <property type="match status" value="2"/>
</dbReference>
<evidence type="ECO:0000256" key="5">
    <source>
        <dbReference type="ARBA" id="ARBA00023026"/>
    </source>
</evidence>
<dbReference type="SUPFAM" id="SSF52777">
    <property type="entry name" value="CoA-dependent acyltransferases"/>
    <property type="match status" value="4"/>
</dbReference>
<dbReference type="InterPro" id="IPR023213">
    <property type="entry name" value="CAT-like_dom_sf"/>
</dbReference>
<dbReference type="InterPro" id="IPR000873">
    <property type="entry name" value="AMP-dep_synth/lig_dom"/>
</dbReference>
<comment type="similarity">
    <text evidence="6">Belongs to the NRP synthetase family.</text>
</comment>
<dbReference type="PANTHER" id="PTHR45527:SF1">
    <property type="entry name" value="FATTY ACID SYNTHASE"/>
    <property type="match status" value="1"/>
</dbReference>
<dbReference type="CDD" id="cd19542">
    <property type="entry name" value="CT_NRPS-like"/>
    <property type="match status" value="1"/>
</dbReference>
<evidence type="ECO:0000313" key="8">
    <source>
        <dbReference type="EMBL" id="KAB8267917.1"/>
    </source>
</evidence>
<dbReference type="GO" id="GO:0044550">
    <property type="term" value="P:secondary metabolite biosynthetic process"/>
    <property type="evidence" value="ECO:0007669"/>
    <property type="project" value="TreeGrafter"/>
</dbReference>
<dbReference type="Gene3D" id="3.40.50.12780">
    <property type="entry name" value="N-terminal domain of ligase-like"/>
    <property type="match status" value="2"/>
</dbReference>